<keyword evidence="6 7" id="KW-0472">Membrane</keyword>
<feature type="transmembrane region" description="Helical" evidence="7">
    <location>
        <begin position="375"/>
        <end position="395"/>
    </location>
</feature>
<feature type="transmembrane region" description="Helical" evidence="7">
    <location>
        <begin position="547"/>
        <end position="573"/>
    </location>
</feature>
<evidence type="ECO:0000256" key="4">
    <source>
        <dbReference type="ARBA" id="ARBA00022692"/>
    </source>
</evidence>
<feature type="transmembrane region" description="Helical" evidence="7">
    <location>
        <begin position="486"/>
        <end position="508"/>
    </location>
</feature>
<dbReference type="OrthoDB" id="754047at2759"/>
<dbReference type="Gene3D" id="1.20.1250.20">
    <property type="entry name" value="MFS general substrate transporter like domains"/>
    <property type="match status" value="1"/>
</dbReference>
<keyword evidence="3" id="KW-0813">Transport</keyword>
<dbReference type="OMA" id="DSHVNCA"/>
<feature type="transmembrane region" description="Helical" evidence="7">
    <location>
        <begin position="444"/>
        <end position="466"/>
    </location>
</feature>
<evidence type="ECO:0000256" key="5">
    <source>
        <dbReference type="ARBA" id="ARBA00022989"/>
    </source>
</evidence>
<dbReference type="PANTHER" id="PTHR31585">
    <property type="entry name" value="FOLATE-BIOPTERIN TRANSPORTER 1, CHLOROPLASTIC"/>
    <property type="match status" value="1"/>
</dbReference>
<evidence type="ECO:0000256" key="6">
    <source>
        <dbReference type="ARBA" id="ARBA00023136"/>
    </source>
</evidence>
<protein>
    <recommendedName>
        <fullName evidence="10">Folate/biopterin transporter</fullName>
    </recommendedName>
</protein>
<reference evidence="8" key="1">
    <citation type="submission" date="2021-02" db="EMBL/GenBank/DDBJ databases">
        <authorList>
            <person name="Dougan E. K."/>
            <person name="Rhodes N."/>
            <person name="Thang M."/>
            <person name="Chan C."/>
        </authorList>
    </citation>
    <scope>NUCLEOTIDE SEQUENCE</scope>
</reference>
<evidence type="ECO:0000256" key="7">
    <source>
        <dbReference type="SAM" id="Phobius"/>
    </source>
</evidence>
<dbReference type="InterPro" id="IPR036259">
    <property type="entry name" value="MFS_trans_sf"/>
</dbReference>
<organism evidence="8 9">
    <name type="scientific">Polarella glacialis</name>
    <name type="common">Dinoflagellate</name>
    <dbReference type="NCBI Taxonomy" id="89957"/>
    <lineage>
        <taxon>Eukaryota</taxon>
        <taxon>Sar</taxon>
        <taxon>Alveolata</taxon>
        <taxon>Dinophyceae</taxon>
        <taxon>Suessiales</taxon>
        <taxon>Suessiaceae</taxon>
        <taxon>Polarella</taxon>
    </lineage>
</organism>
<evidence type="ECO:0000256" key="3">
    <source>
        <dbReference type="ARBA" id="ARBA00022448"/>
    </source>
</evidence>
<dbReference type="Proteomes" id="UP000654075">
    <property type="component" value="Unassembled WGS sequence"/>
</dbReference>
<comment type="subcellular location">
    <subcellularLocation>
        <location evidence="1">Membrane</location>
        <topology evidence="1">Multi-pass membrane protein</topology>
    </subcellularLocation>
</comment>
<evidence type="ECO:0008006" key="10">
    <source>
        <dbReference type="Google" id="ProtNLM"/>
    </source>
</evidence>
<feature type="transmembrane region" description="Helical" evidence="7">
    <location>
        <begin position="309"/>
        <end position="327"/>
    </location>
</feature>
<evidence type="ECO:0000313" key="8">
    <source>
        <dbReference type="EMBL" id="CAE8636909.1"/>
    </source>
</evidence>
<feature type="transmembrane region" description="Helical" evidence="7">
    <location>
        <begin position="277"/>
        <end position="297"/>
    </location>
</feature>
<keyword evidence="5 7" id="KW-1133">Transmembrane helix</keyword>
<feature type="transmembrane region" description="Helical" evidence="7">
    <location>
        <begin position="251"/>
        <end position="271"/>
    </location>
</feature>
<dbReference type="GO" id="GO:0016020">
    <property type="term" value="C:membrane"/>
    <property type="evidence" value="ECO:0007669"/>
    <property type="project" value="UniProtKB-SubCell"/>
</dbReference>
<keyword evidence="4 7" id="KW-0812">Transmembrane</keyword>
<comment type="similarity">
    <text evidence="2">Belongs to the major facilitator superfamily. Folate-biopterin transporter (TC 2.A.71) family.</text>
</comment>
<keyword evidence="9" id="KW-1185">Reference proteome</keyword>
<evidence type="ECO:0000256" key="1">
    <source>
        <dbReference type="ARBA" id="ARBA00004141"/>
    </source>
</evidence>
<evidence type="ECO:0000256" key="2">
    <source>
        <dbReference type="ARBA" id="ARBA00007015"/>
    </source>
</evidence>
<sequence>MLRTTNWPGRPRRRPTKRHLWSLPKAKRAQDFLVNLEEQFGYQLLVLLFANQHLLKGFVNGLKMQATPYLYRAYHVPAPQAQVYSGIVGLPWAMKPILGLVSDILPIMGYHRAPYMLIVSVFSGMAFFCIGLFPSISITVLVVCLLFTTLQISTCDLLSEARYSVCLRDCPSHGPSLVTFIWVGINIGAFAATMLSGVLLDSIGPRQTFLCAAVPAIAALIPVALGYLEEKKTTPAEIAEIRARYFEQREACALCFLMLAGTLAIMIVGLIQHDSHVNCAVSLIVGVMMLASFSVTLTPTIAKVNAFSILYTALGVSSSGAAFYFYTDTPEQYPEGPHFSSFFYNSVLGTAGTVFALVGLAIYNKYLSSASYRTMIVGTSLVMSLFSVLDVMMFARLNRKLGIPDHMLVMGLSVFESMIAQWQWMPQVILMSQLCPKGMEATMFALLAGCHNLGMTISVNTGALLLEVLGCRPQGAVGESSQFEHLWIAAAVGSFLPLVAAVTLQHLLPDCKQTEKIDSVQDPTKGSLFRRWTGRGDSWLWAKARSLLLLLLLLFLLFIVVVVVVCVVGTVVYGEKKEMYSSTKERDG</sequence>
<name>A0A813HGR6_POLGL</name>
<feature type="transmembrane region" description="Helical" evidence="7">
    <location>
        <begin position="180"/>
        <end position="200"/>
    </location>
</feature>
<feature type="transmembrane region" description="Helical" evidence="7">
    <location>
        <begin position="342"/>
        <end position="363"/>
    </location>
</feature>
<dbReference type="PANTHER" id="PTHR31585:SF51">
    <property type="entry name" value="TRANSPORTER, PUTATIVE-RELATED"/>
    <property type="match status" value="1"/>
</dbReference>
<evidence type="ECO:0000313" key="9">
    <source>
        <dbReference type="Proteomes" id="UP000654075"/>
    </source>
</evidence>
<proteinExistence type="inferred from homology"/>
<feature type="transmembrane region" description="Helical" evidence="7">
    <location>
        <begin position="206"/>
        <end position="228"/>
    </location>
</feature>
<dbReference type="NCBIfam" id="TIGR00788">
    <property type="entry name" value="fbt"/>
    <property type="match status" value="1"/>
</dbReference>
<accession>A0A813HGR6</accession>
<dbReference type="AlphaFoldDB" id="A0A813HGR6"/>
<dbReference type="InterPro" id="IPR039309">
    <property type="entry name" value="BT1"/>
</dbReference>
<dbReference type="SUPFAM" id="SSF103473">
    <property type="entry name" value="MFS general substrate transporter"/>
    <property type="match status" value="1"/>
</dbReference>
<dbReference type="InterPro" id="IPR004324">
    <property type="entry name" value="FBT"/>
</dbReference>
<comment type="caution">
    <text evidence="8">The sequence shown here is derived from an EMBL/GenBank/DDBJ whole genome shotgun (WGS) entry which is preliminary data.</text>
</comment>
<dbReference type="EMBL" id="CAJNNV010031571">
    <property type="protein sequence ID" value="CAE8636909.1"/>
    <property type="molecule type" value="Genomic_DNA"/>
</dbReference>
<dbReference type="Pfam" id="PF03092">
    <property type="entry name" value="BT1"/>
    <property type="match status" value="1"/>
</dbReference>
<gene>
    <name evidence="8" type="ORF">PGLA1383_LOCUS52319</name>
</gene>